<evidence type="ECO:0000313" key="1">
    <source>
        <dbReference type="EMBL" id="SES02058.1"/>
    </source>
</evidence>
<reference evidence="1 2" key="1">
    <citation type="submission" date="2016-10" db="EMBL/GenBank/DDBJ databases">
        <authorList>
            <person name="de Groot N.N."/>
        </authorList>
    </citation>
    <scope>NUCLEOTIDE SEQUENCE [LARGE SCALE GENOMIC DNA]</scope>
    <source>
        <strain evidence="1 2">DSM 18610</strain>
    </source>
</reference>
<organism evidence="1 2">
    <name type="scientific">Pedobacter rhizosphaerae</name>
    <dbReference type="NCBI Taxonomy" id="390241"/>
    <lineage>
        <taxon>Bacteria</taxon>
        <taxon>Pseudomonadati</taxon>
        <taxon>Bacteroidota</taxon>
        <taxon>Sphingobacteriia</taxon>
        <taxon>Sphingobacteriales</taxon>
        <taxon>Sphingobacteriaceae</taxon>
        <taxon>Pedobacter</taxon>
    </lineage>
</organism>
<evidence type="ECO:0000313" key="2">
    <source>
        <dbReference type="Proteomes" id="UP000199572"/>
    </source>
</evidence>
<keyword evidence="2" id="KW-1185">Reference proteome</keyword>
<gene>
    <name evidence="1" type="ORF">SAMN04488023_12552</name>
</gene>
<dbReference type="STRING" id="390241.SAMN04488023_12552"/>
<dbReference type="Proteomes" id="UP000199572">
    <property type="component" value="Unassembled WGS sequence"/>
</dbReference>
<dbReference type="EMBL" id="FOGG01000025">
    <property type="protein sequence ID" value="SES02058.1"/>
    <property type="molecule type" value="Genomic_DNA"/>
</dbReference>
<proteinExistence type="predicted"/>
<name>A0A1H9TYG7_9SPHI</name>
<protein>
    <submittedName>
        <fullName evidence="1">Uncharacterized protein</fullName>
    </submittedName>
</protein>
<accession>A0A1H9TYG7</accession>
<sequence length="47" mass="5420">MPPSFHFFGLLLPYPSHRDSLIDPNKGKDLGENFVAKHKVLIKHHLK</sequence>
<dbReference type="AlphaFoldDB" id="A0A1H9TYG7"/>